<evidence type="ECO:0000256" key="1">
    <source>
        <dbReference type="ARBA" id="ARBA00023175"/>
    </source>
</evidence>
<comment type="similarity">
    <text evidence="2">Belongs to the TRAFAC class myosin-kinesin ATPase superfamily. Kinesin family.</text>
</comment>
<organism evidence="4 5">
    <name type="scientific">Stephania cephalantha</name>
    <dbReference type="NCBI Taxonomy" id="152367"/>
    <lineage>
        <taxon>Eukaryota</taxon>
        <taxon>Viridiplantae</taxon>
        <taxon>Streptophyta</taxon>
        <taxon>Embryophyta</taxon>
        <taxon>Tracheophyta</taxon>
        <taxon>Spermatophyta</taxon>
        <taxon>Magnoliopsida</taxon>
        <taxon>Ranunculales</taxon>
        <taxon>Menispermaceae</taxon>
        <taxon>Menispermoideae</taxon>
        <taxon>Cissampelideae</taxon>
        <taxon>Stephania</taxon>
    </lineage>
</organism>
<dbReference type="Proteomes" id="UP001419268">
    <property type="component" value="Unassembled WGS sequence"/>
</dbReference>
<protein>
    <recommendedName>
        <fullName evidence="3">Kinesin motor domain-containing protein</fullName>
    </recommendedName>
</protein>
<evidence type="ECO:0000256" key="2">
    <source>
        <dbReference type="PROSITE-ProRule" id="PRU00283"/>
    </source>
</evidence>
<dbReference type="AlphaFoldDB" id="A0AAP0ICN8"/>
<dbReference type="EMBL" id="JBBNAG010000008">
    <property type="protein sequence ID" value="KAK9112835.1"/>
    <property type="molecule type" value="Genomic_DNA"/>
</dbReference>
<dbReference type="PROSITE" id="PS50067">
    <property type="entry name" value="KINESIN_MOTOR_2"/>
    <property type="match status" value="1"/>
</dbReference>
<name>A0AAP0ICN8_9MAGN</name>
<comment type="caution">
    <text evidence="2">Lacks conserved residue(s) required for the propagation of feature annotation.</text>
</comment>
<evidence type="ECO:0000313" key="4">
    <source>
        <dbReference type="EMBL" id="KAK9112835.1"/>
    </source>
</evidence>
<gene>
    <name evidence="4" type="ORF">Scep_020354</name>
</gene>
<evidence type="ECO:0000313" key="5">
    <source>
        <dbReference type="Proteomes" id="UP001419268"/>
    </source>
</evidence>
<sequence>MREEMATAAFSREETWTEVVRQQGKNARERYAHLDGPIMANLGGKADKEPKTMSDLHKVVVVYRAAPKHPWSLVETMLKAGLGRKVECLQCRDDRTVVICNDWGDKQ</sequence>
<comment type="caution">
    <text evidence="4">The sequence shown here is derived from an EMBL/GenBank/DDBJ whole genome shotgun (WGS) entry which is preliminary data.</text>
</comment>
<proteinExistence type="inferred from homology"/>
<dbReference type="InterPro" id="IPR001752">
    <property type="entry name" value="Kinesin_motor_dom"/>
</dbReference>
<reference evidence="4 5" key="1">
    <citation type="submission" date="2024-01" db="EMBL/GenBank/DDBJ databases">
        <title>Genome assemblies of Stephania.</title>
        <authorList>
            <person name="Yang L."/>
        </authorList>
    </citation>
    <scope>NUCLEOTIDE SEQUENCE [LARGE SCALE GENOMIC DNA]</scope>
    <source>
        <strain evidence="4">JXDWG</strain>
        <tissue evidence="4">Leaf</tissue>
    </source>
</reference>
<dbReference type="GO" id="GO:0003777">
    <property type="term" value="F:microtubule motor activity"/>
    <property type="evidence" value="ECO:0007669"/>
    <property type="project" value="InterPro"/>
</dbReference>
<dbReference type="GO" id="GO:0008017">
    <property type="term" value="F:microtubule binding"/>
    <property type="evidence" value="ECO:0007669"/>
    <property type="project" value="InterPro"/>
</dbReference>
<dbReference type="GO" id="GO:0005524">
    <property type="term" value="F:ATP binding"/>
    <property type="evidence" value="ECO:0007669"/>
    <property type="project" value="InterPro"/>
</dbReference>
<keyword evidence="5" id="KW-1185">Reference proteome</keyword>
<feature type="domain" description="Kinesin motor" evidence="3">
    <location>
        <begin position="58"/>
        <end position="107"/>
    </location>
</feature>
<evidence type="ECO:0000259" key="3">
    <source>
        <dbReference type="PROSITE" id="PS50067"/>
    </source>
</evidence>
<dbReference type="GO" id="GO:0007018">
    <property type="term" value="P:microtubule-based movement"/>
    <property type="evidence" value="ECO:0007669"/>
    <property type="project" value="InterPro"/>
</dbReference>
<accession>A0AAP0ICN8</accession>
<keyword evidence="1" id="KW-0505">Motor protein</keyword>